<accession>X0VG10</accession>
<feature type="non-terminal residue" evidence="1">
    <location>
        <position position="66"/>
    </location>
</feature>
<comment type="caution">
    <text evidence="1">The sequence shown here is derived from an EMBL/GenBank/DDBJ whole genome shotgun (WGS) entry which is preliminary data.</text>
</comment>
<name>X0VG10_9ZZZZ</name>
<dbReference type="EMBL" id="BARS01022009">
    <property type="protein sequence ID" value="GAG10157.1"/>
    <property type="molecule type" value="Genomic_DNA"/>
</dbReference>
<sequence>MGAVHMPVRAYILIKCAAGTAGRVHQGLGRLAVADAKILSADAIVGPFDIIALLESHDLDRLGHAV</sequence>
<protein>
    <recommendedName>
        <fullName evidence="2">Transcription regulator AsnC/Lrp ligand binding domain-containing protein</fullName>
    </recommendedName>
</protein>
<proteinExistence type="predicted"/>
<evidence type="ECO:0000313" key="1">
    <source>
        <dbReference type="EMBL" id="GAG10157.1"/>
    </source>
</evidence>
<reference evidence="1" key="1">
    <citation type="journal article" date="2014" name="Front. Microbiol.">
        <title>High frequency of phylogenetically diverse reductive dehalogenase-homologous genes in deep subseafloor sedimentary metagenomes.</title>
        <authorList>
            <person name="Kawai M."/>
            <person name="Futagami T."/>
            <person name="Toyoda A."/>
            <person name="Takaki Y."/>
            <person name="Nishi S."/>
            <person name="Hori S."/>
            <person name="Arai W."/>
            <person name="Tsubouchi T."/>
            <person name="Morono Y."/>
            <person name="Uchiyama I."/>
            <person name="Ito T."/>
            <person name="Fujiyama A."/>
            <person name="Inagaki F."/>
            <person name="Takami H."/>
        </authorList>
    </citation>
    <scope>NUCLEOTIDE SEQUENCE</scope>
    <source>
        <strain evidence="1">Expedition CK06-06</strain>
    </source>
</reference>
<organism evidence="1">
    <name type="scientific">marine sediment metagenome</name>
    <dbReference type="NCBI Taxonomy" id="412755"/>
    <lineage>
        <taxon>unclassified sequences</taxon>
        <taxon>metagenomes</taxon>
        <taxon>ecological metagenomes</taxon>
    </lineage>
</organism>
<dbReference type="Gene3D" id="3.30.70.920">
    <property type="match status" value="1"/>
</dbReference>
<dbReference type="AlphaFoldDB" id="X0VG10"/>
<gene>
    <name evidence="1" type="ORF">S01H1_35237</name>
</gene>
<evidence type="ECO:0008006" key="2">
    <source>
        <dbReference type="Google" id="ProtNLM"/>
    </source>
</evidence>